<dbReference type="GO" id="GO:0000976">
    <property type="term" value="F:transcription cis-regulatory region binding"/>
    <property type="evidence" value="ECO:0007669"/>
    <property type="project" value="TreeGrafter"/>
</dbReference>
<sequence>MAKIGDTPAGIDKAEARRQQVLEAASVCFRKNGFHGTSIARISDAAKMSPGHIYHYFANKDAIVEAIAKREEHDISQLARKLEVDKIGGTIAERLMRLVDDSVDRFVDPQYVQLHLELAAEGARNPQINRILRQSDSVVVRQFLAAAEKVGLPDGVDRAEMKARMMIVSAVFNGLMLRATTGQMPDRKVLVRILKGVIQSIVEGNDGHR</sequence>
<dbReference type="AlphaFoldDB" id="A0A498CUB4"/>
<name>A0A498CUB4_9GAMM</name>
<comment type="caution">
    <text evidence="6">The sequence shown here is derived from an EMBL/GenBank/DDBJ whole genome shotgun (WGS) entry which is preliminary data.</text>
</comment>
<dbReference type="Proteomes" id="UP000274786">
    <property type="component" value="Unassembled WGS sequence"/>
</dbReference>
<keyword evidence="3" id="KW-0804">Transcription</keyword>
<dbReference type="PRINTS" id="PR00455">
    <property type="entry name" value="HTHTETR"/>
</dbReference>
<proteinExistence type="predicted"/>
<evidence type="ECO:0000256" key="1">
    <source>
        <dbReference type="ARBA" id="ARBA00023015"/>
    </source>
</evidence>
<organism evidence="6 7">
    <name type="scientific">Stenotrophomonas rhizophila</name>
    <dbReference type="NCBI Taxonomy" id="216778"/>
    <lineage>
        <taxon>Bacteria</taxon>
        <taxon>Pseudomonadati</taxon>
        <taxon>Pseudomonadota</taxon>
        <taxon>Gammaproteobacteria</taxon>
        <taxon>Lysobacterales</taxon>
        <taxon>Lysobacteraceae</taxon>
        <taxon>Stenotrophomonas</taxon>
    </lineage>
</organism>
<feature type="DNA-binding region" description="H-T-H motif" evidence="4">
    <location>
        <begin position="38"/>
        <end position="57"/>
    </location>
</feature>
<dbReference type="PROSITE" id="PS50977">
    <property type="entry name" value="HTH_TETR_2"/>
    <property type="match status" value="1"/>
</dbReference>
<dbReference type="PANTHER" id="PTHR30055">
    <property type="entry name" value="HTH-TYPE TRANSCRIPTIONAL REGULATOR RUTR"/>
    <property type="match status" value="1"/>
</dbReference>
<dbReference type="InterPro" id="IPR050109">
    <property type="entry name" value="HTH-type_TetR-like_transc_reg"/>
</dbReference>
<dbReference type="Pfam" id="PF00440">
    <property type="entry name" value="TetR_N"/>
    <property type="match status" value="1"/>
</dbReference>
<keyword evidence="1" id="KW-0805">Transcription regulation</keyword>
<evidence type="ECO:0000259" key="5">
    <source>
        <dbReference type="PROSITE" id="PS50977"/>
    </source>
</evidence>
<evidence type="ECO:0000313" key="6">
    <source>
        <dbReference type="EMBL" id="RLK57605.1"/>
    </source>
</evidence>
<evidence type="ECO:0000256" key="3">
    <source>
        <dbReference type="ARBA" id="ARBA00023163"/>
    </source>
</evidence>
<dbReference type="Pfam" id="PF17940">
    <property type="entry name" value="TetR_C_31"/>
    <property type="match status" value="1"/>
</dbReference>
<dbReference type="GO" id="GO:0003700">
    <property type="term" value="F:DNA-binding transcription factor activity"/>
    <property type="evidence" value="ECO:0007669"/>
    <property type="project" value="TreeGrafter"/>
</dbReference>
<keyword evidence="2 4" id="KW-0238">DNA-binding</keyword>
<dbReference type="SUPFAM" id="SSF48498">
    <property type="entry name" value="Tetracyclin repressor-like, C-terminal domain"/>
    <property type="match status" value="1"/>
</dbReference>
<reference evidence="6 7" key="1">
    <citation type="submission" date="2018-10" db="EMBL/GenBank/DDBJ databases">
        <title>Comparative analysis of microorganisms from saline springs in Andes Mountain Range, Colombia.</title>
        <authorList>
            <person name="Rubin E."/>
        </authorList>
    </citation>
    <scope>NUCLEOTIDE SEQUENCE [LARGE SCALE GENOMIC DNA]</scope>
    <source>
        <strain evidence="6 7">USBA GBX 843</strain>
    </source>
</reference>
<dbReference type="InterPro" id="IPR036271">
    <property type="entry name" value="Tet_transcr_reg_TetR-rel_C_sf"/>
</dbReference>
<evidence type="ECO:0000256" key="4">
    <source>
        <dbReference type="PROSITE-ProRule" id="PRU00335"/>
    </source>
</evidence>
<protein>
    <submittedName>
        <fullName evidence="6">TetR family transcriptional regulator</fullName>
    </submittedName>
</protein>
<dbReference type="InterPro" id="IPR009057">
    <property type="entry name" value="Homeodomain-like_sf"/>
</dbReference>
<dbReference type="Gene3D" id="1.10.357.10">
    <property type="entry name" value="Tetracycline Repressor, domain 2"/>
    <property type="match status" value="1"/>
</dbReference>
<dbReference type="PANTHER" id="PTHR30055:SF234">
    <property type="entry name" value="HTH-TYPE TRANSCRIPTIONAL REGULATOR BETI"/>
    <property type="match status" value="1"/>
</dbReference>
<dbReference type="SUPFAM" id="SSF46689">
    <property type="entry name" value="Homeodomain-like"/>
    <property type="match status" value="1"/>
</dbReference>
<dbReference type="EMBL" id="RCDC01000004">
    <property type="protein sequence ID" value="RLK57605.1"/>
    <property type="molecule type" value="Genomic_DNA"/>
</dbReference>
<evidence type="ECO:0000256" key="2">
    <source>
        <dbReference type="ARBA" id="ARBA00023125"/>
    </source>
</evidence>
<feature type="domain" description="HTH tetR-type" evidence="5">
    <location>
        <begin position="15"/>
        <end position="75"/>
    </location>
</feature>
<dbReference type="RefSeq" id="WP_183073716.1">
    <property type="nucleotide sequence ID" value="NZ_RCDC01000004.1"/>
</dbReference>
<accession>A0A498CUB4</accession>
<gene>
    <name evidence="6" type="ORF">BCL79_2014</name>
</gene>
<evidence type="ECO:0000313" key="7">
    <source>
        <dbReference type="Proteomes" id="UP000274786"/>
    </source>
</evidence>
<dbReference type="InterPro" id="IPR001647">
    <property type="entry name" value="HTH_TetR"/>
</dbReference>
<dbReference type="InterPro" id="IPR041583">
    <property type="entry name" value="TetR_C_31"/>
</dbReference>